<evidence type="ECO:0000259" key="8">
    <source>
        <dbReference type="Pfam" id="PF01494"/>
    </source>
</evidence>
<comment type="cofactor">
    <cofactor evidence="1">
        <name>FAD</name>
        <dbReference type="ChEBI" id="CHEBI:57692"/>
    </cofactor>
</comment>
<evidence type="ECO:0000256" key="7">
    <source>
        <dbReference type="SAM" id="MobiDB-lite"/>
    </source>
</evidence>
<dbReference type="OrthoDB" id="417877at2759"/>
<keyword evidence="10" id="KW-1185">Reference proteome</keyword>
<protein>
    <submittedName>
        <fullName evidence="9">Monooxygenase</fullName>
    </submittedName>
</protein>
<keyword evidence="3" id="KW-0285">Flavoprotein</keyword>
<sequence length="467" mass="49623">MQPAPPLPCVSPSSDAGVVGLTLAAGLIEHGVDAVLYEQARALQEIGTGIGLVPTAVAAMEALSPRMAEGVKRVSFQSPFFLGLIDGASDEDLSLRTDKGRLYDVVVPDEQGRSLYTTARATLIAELLRHVPAERVELGKKVVDVVSGSDDEPVTLVFADGTTAEADAVVGCDGIKSRVRRVMLGDAHPASTCQYAHEVCYRALVNTAALRPILGPLLAESTAMYLAPGAYLIVYPVGNRANISVYVDDDDDDDDDASSTAPRPAPDQNHGRVAARAELAAKLEARLGCSMRAVVSLLPEQVSAWALHDLFEHPLATYAAGRVCVAGDAAHAATSHHGAGAGIGVEDAAVLCKLLARVRETLATSAGRGGVGPRARSKAAMVMEAVALYDGARRERSQWMVWSSRRQGRLMKCRVPGIDADMGKIEEDLRGRSRTLLTWDAEATLERTLRELDEQVAAMEGAYHSRG</sequence>
<keyword evidence="4" id="KW-0274">FAD</keyword>
<evidence type="ECO:0000256" key="1">
    <source>
        <dbReference type="ARBA" id="ARBA00001974"/>
    </source>
</evidence>
<dbReference type="Gene3D" id="3.50.50.60">
    <property type="entry name" value="FAD/NAD(P)-binding domain"/>
    <property type="match status" value="1"/>
</dbReference>
<dbReference type="PRINTS" id="PR00420">
    <property type="entry name" value="RNGMNOXGNASE"/>
</dbReference>
<feature type="region of interest" description="Disordered" evidence="7">
    <location>
        <begin position="246"/>
        <end position="272"/>
    </location>
</feature>
<reference evidence="9 10" key="1">
    <citation type="journal article" date="2019" name="Appl. Microbiol. Biotechnol.">
        <title>Genome sequence of Isaria javanica and comparative genome analysis insights into family S53 peptidase evolution in fungal entomopathogens.</title>
        <authorList>
            <person name="Lin R."/>
            <person name="Zhang X."/>
            <person name="Xin B."/>
            <person name="Zou M."/>
            <person name="Gao Y."/>
            <person name="Qin F."/>
            <person name="Hu Q."/>
            <person name="Xie B."/>
            <person name="Cheng X."/>
        </authorList>
    </citation>
    <scope>NUCLEOTIDE SEQUENCE [LARGE SCALE GENOMIC DNA]</scope>
    <source>
        <strain evidence="9 10">IJ1G</strain>
    </source>
</reference>
<dbReference type="Pfam" id="PF01494">
    <property type="entry name" value="FAD_binding_3"/>
    <property type="match status" value="1"/>
</dbReference>
<evidence type="ECO:0000256" key="5">
    <source>
        <dbReference type="ARBA" id="ARBA00023002"/>
    </source>
</evidence>
<comment type="caution">
    <text evidence="9">The sequence shown here is derived from an EMBL/GenBank/DDBJ whole genome shotgun (WGS) entry which is preliminary data.</text>
</comment>
<evidence type="ECO:0000256" key="3">
    <source>
        <dbReference type="ARBA" id="ARBA00022630"/>
    </source>
</evidence>
<keyword evidence="6 9" id="KW-0503">Monooxygenase</keyword>
<evidence type="ECO:0000313" key="10">
    <source>
        <dbReference type="Proteomes" id="UP000315783"/>
    </source>
</evidence>
<dbReference type="PANTHER" id="PTHR46720">
    <property type="entry name" value="HYDROXYLASE, PUTATIVE (AFU_ORTHOLOGUE AFUA_3G01460)-RELATED"/>
    <property type="match status" value="1"/>
</dbReference>
<proteinExistence type="inferred from homology"/>
<dbReference type="InterPro" id="IPR036188">
    <property type="entry name" value="FAD/NAD-bd_sf"/>
</dbReference>
<gene>
    <name evidence="9" type="ORF">IF1G_01241</name>
</gene>
<dbReference type="EMBL" id="SPUK01000001">
    <property type="protein sequence ID" value="TQW01310.1"/>
    <property type="molecule type" value="Genomic_DNA"/>
</dbReference>
<name>A0A545VI35_9HYPO</name>
<feature type="compositionally biased region" description="Acidic residues" evidence="7">
    <location>
        <begin position="247"/>
        <end position="257"/>
    </location>
</feature>
<dbReference type="InterPro" id="IPR051104">
    <property type="entry name" value="FAD_monoxygenase"/>
</dbReference>
<evidence type="ECO:0000256" key="2">
    <source>
        <dbReference type="ARBA" id="ARBA00007992"/>
    </source>
</evidence>
<dbReference type="STRING" id="43265.A0A545VI35"/>
<feature type="domain" description="FAD-binding" evidence="8">
    <location>
        <begin position="16"/>
        <end position="360"/>
    </location>
</feature>
<dbReference type="GO" id="GO:0044550">
    <property type="term" value="P:secondary metabolite biosynthetic process"/>
    <property type="evidence" value="ECO:0007669"/>
    <property type="project" value="TreeGrafter"/>
</dbReference>
<keyword evidence="5" id="KW-0560">Oxidoreductase</keyword>
<accession>A0A545VI35</accession>
<dbReference type="GO" id="GO:0004497">
    <property type="term" value="F:monooxygenase activity"/>
    <property type="evidence" value="ECO:0007669"/>
    <property type="project" value="UniProtKB-KW"/>
</dbReference>
<evidence type="ECO:0000256" key="4">
    <source>
        <dbReference type="ARBA" id="ARBA00022827"/>
    </source>
</evidence>
<dbReference type="SUPFAM" id="SSF51905">
    <property type="entry name" value="FAD/NAD(P)-binding domain"/>
    <property type="match status" value="1"/>
</dbReference>
<dbReference type="Proteomes" id="UP000315783">
    <property type="component" value="Unassembled WGS sequence"/>
</dbReference>
<dbReference type="GO" id="GO:0071949">
    <property type="term" value="F:FAD binding"/>
    <property type="evidence" value="ECO:0007669"/>
    <property type="project" value="InterPro"/>
</dbReference>
<dbReference type="PANTHER" id="PTHR46720:SF3">
    <property type="entry name" value="FAD-BINDING DOMAIN-CONTAINING PROTEIN-RELATED"/>
    <property type="match status" value="1"/>
</dbReference>
<dbReference type="InterPro" id="IPR002938">
    <property type="entry name" value="FAD-bd"/>
</dbReference>
<evidence type="ECO:0000256" key="6">
    <source>
        <dbReference type="ARBA" id="ARBA00023033"/>
    </source>
</evidence>
<comment type="similarity">
    <text evidence="2">Belongs to the paxM FAD-dependent monooxygenase family.</text>
</comment>
<dbReference type="AlphaFoldDB" id="A0A545VI35"/>
<organism evidence="9 10">
    <name type="scientific">Cordyceps javanica</name>
    <dbReference type="NCBI Taxonomy" id="43265"/>
    <lineage>
        <taxon>Eukaryota</taxon>
        <taxon>Fungi</taxon>
        <taxon>Dikarya</taxon>
        <taxon>Ascomycota</taxon>
        <taxon>Pezizomycotina</taxon>
        <taxon>Sordariomycetes</taxon>
        <taxon>Hypocreomycetidae</taxon>
        <taxon>Hypocreales</taxon>
        <taxon>Cordycipitaceae</taxon>
        <taxon>Cordyceps</taxon>
    </lineage>
</organism>
<evidence type="ECO:0000313" key="9">
    <source>
        <dbReference type="EMBL" id="TQW01310.1"/>
    </source>
</evidence>